<dbReference type="PANTHER" id="PTHR46060">
    <property type="entry name" value="MARINER MOS1 TRANSPOSASE-LIKE PROTEIN"/>
    <property type="match status" value="1"/>
</dbReference>
<dbReference type="Gene3D" id="1.10.10.1450">
    <property type="match status" value="1"/>
</dbReference>
<dbReference type="GO" id="GO:0042800">
    <property type="term" value="F:histone H3K4 methyltransferase activity"/>
    <property type="evidence" value="ECO:0007669"/>
    <property type="project" value="TreeGrafter"/>
</dbReference>
<dbReference type="GO" id="GO:0003697">
    <property type="term" value="F:single-stranded DNA binding"/>
    <property type="evidence" value="ECO:0007669"/>
    <property type="project" value="TreeGrafter"/>
</dbReference>
<evidence type="ECO:0000259" key="1">
    <source>
        <dbReference type="Pfam" id="PF17906"/>
    </source>
</evidence>
<evidence type="ECO:0000313" key="3">
    <source>
        <dbReference type="Proteomes" id="UP000230423"/>
    </source>
</evidence>
<keyword evidence="3" id="KW-1185">Reference proteome</keyword>
<dbReference type="Proteomes" id="UP000230423">
    <property type="component" value="Unassembled WGS sequence"/>
</dbReference>
<dbReference type="InterPro" id="IPR041426">
    <property type="entry name" value="Mos1_HTH"/>
</dbReference>
<dbReference type="PANTHER" id="PTHR46060:SF2">
    <property type="entry name" value="HISTONE-LYSINE N-METHYLTRANSFERASE SETMAR"/>
    <property type="match status" value="1"/>
</dbReference>
<dbReference type="GO" id="GO:0003690">
    <property type="term" value="F:double-stranded DNA binding"/>
    <property type="evidence" value="ECO:0007669"/>
    <property type="project" value="TreeGrafter"/>
</dbReference>
<feature type="domain" description="Mos1 transposase HTH" evidence="1">
    <location>
        <begin position="5"/>
        <end position="54"/>
    </location>
</feature>
<dbReference type="GO" id="GO:0044774">
    <property type="term" value="P:mitotic DNA integrity checkpoint signaling"/>
    <property type="evidence" value="ECO:0007669"/>
    <property type="project" value="TreeGrafter"/>
</dbReference>
<dbReference type="InterPro" id="IPR052709">
    <property type="entry name" value="Transposase-MT_Hybrid"/>
</dbReference>
<dbReference type="GO" id="GO:0006303">
    <property type="term" value="P:double-strand break repair via nonhomologous end joining"/>
    <property type="evidence" value="ECO:0007669"/>
    <property type="project" value="TreeGrafter"/>
</dbReference>
<proteinExistence type="predicted"/>
<accession>A0A2G9U096</accession>
<dbReference type="Pfam" id="PF17906">
    <property type="entry name" value="HTH_48"/>
    <property type="match status" value="1"/>
</dbReference>
<dbReference type="GO" id="GO:0031297">
    <property type="term" value="P:replication fork processing"/>
    <property type="evidence" value="ECO:0007669"/>
    <property type="project" value="TreeGrafter"/>
</dbReference>
<dbReference type="GO" id="GO:0005634">
    <property type="term" value="C:nucleus"/>
    <property type="evidence" value="ECO:0007669"/>
    <property type="project" value="TreeGrafter"/>
</dbReference>
<sequence>MDQRREDIRICLLYEFKLGRSAKVALKNVERAFGEKCTSLMSVKKWYTRFQSGDEFVENRMGWTVIDDNALEKMLWDNPYISNAELARYFGVHSATIARHLRNIVYGGKIVSPGTETRQVIALLSLFFAVI</sequence>
<dbReference type="EMBL" id="KZ350666">
    <property type="protein sequence ID" value="PIO63654.1"/>
    <property type="molecule type" value="Genomic_DNA"/>
</dbReference>
<dbReference type="GO" id="GO:0035861">
    <property type="term" value="C:site of double-strand break"/>
    <property type="evidence" value="ECO:0007669"/>
    <property type="project" value="TreeGrafter"/>
</dbReference>
<dbReference type="OrthoDB" id="10017160at2759"/>
<dbReference type="SUPFAM" id="SSF46785">
    <property type="entry name" value="Winged helix' DNA-binding domain"/>
    <property type="match status" value="1"/>
</dbReference>
<dbReference type="GO" id="GO:0044547">
    <property type="term" value="F:DNA topoisomerase binding"/>
    <property type="evidence" value="ECO:0007669"/>
    <property type="project" value="TreeGrafter"/>
</dbReference>
<dbReference type="GO" id="GO:0000793">
    <property type="term" value="C:condensed chromosome"/>
    <property type="evidence" value="ECO:0007669"/>
    <property type="project" value="TreeGrafter"/>
</dbReference>
<dbReference type="InterPro" id="IPR036388">
    <property type="entry name" value="WH-like_DNA-bd_sf"/>
</dbReference>
<protein>
    <recommendedName>
        <fullName evidence="1">Mos1 transposase HTH domain-containing protein</fullName>
    </recommendedName>
</protein>
<dbReference type="GO" id="GO:0015074">
    <property type="term" value="P:DNA integration"/>
    <property type="evidence" value="ECO:0007669"/>
    <property type="project" value="TreeGrafter"/>
</dbReference>
<reference evidence="2 3" key="1">
    <citation type="submission" date="2015-09" db="EMBL/GenBank/DDBJ databases">
        <title>Draft genome of the parasitic nematode Teladorsagia circumcincta isolate WARC Sus (inbred).</title>
        <authorList>
            <person name="Mitreva M."/>
        </authorList>
    </citation>
    <scope>NUCLEOTIDE SEQUENCE [LARGE SCALE GENOMIC DNA]</scope>
    <source>
        <strain evidence="2 3">S</strain>
    </source>
</reference>
<name>A0A2G9U096_TELCI</name>
<gene>
    <name evidence="2" type="ORF">TELCIR_14740</name>
</gene>
<dbReference type="GO" id="GO:0000014">
    <property type="term" value="F:single-stranded DNA endodeoxyribonuclease activity"/>
    <property type="evidence" value="ECO:0007669"/>
    <property type="project" value="TreeGrafter"/>
</dbReference>
<dbReference type="AlphaFoldDB" id="A0A2G9U096"/>
<evidence type="ECO:0000313" key="2">
    <source>
        <dbReference type="EMBL" id="PIO63654.1"/>
    </source>
</evidence>
<organism evidence="2 3">
    <name type="scientific">Teladorsagia circumcincta</name>
    <name type="common">Brown stomach worm</name>
    <name type="synonym">Ostertagia circumcincta</name>
    <dbReference type="NCBI Taxonomy" id="45464"/>
    <lineage>
        <taxon>Eukaryota</taxon>
        <taxon>Metazoa</taxon>
        <taxon>Ecdysozoa</taxon>
        <taxon>Nematoda</taxon>
        <taxon>Chromadorea</taxon>
        <taxon>Rhabditida</taxon>
        <taxon>Rhabditina</taxon>
        <taxon>Rhabditomorpha</taxon>
        <taxon>Strongyloidea</taxon>
        <taxon>Trichostrongylidae</taxon>
        <taxon>Teladorsagia</taxon>
    </lineage>
</organism>
<dbReference type="GO" id="GO:0046975">
    <property type="term" value="F:histone H3K36 methyltransferase activity"/>
    <property type="evidence" value="ECO:0007669"/>
    <property type="project" value="TreeGrafter"/>
</dbReference>
<dbReference type="GO" id="GO:0000729">
    <property type="term" value="P:DNA double-strand break processing"/>
    <property type="evidence" value="ECO:0007669"/>
    <property type="project" value="TreeGrafter"/>
</dbReference>
<dbReference type="Gene3D" id="1.10.10.10">
    <property type="entry name" value="Winged helix-like DNA-binding domain superfamily/Winged helix DNA-binding domain"/>
    <property type="match status" value="1"/>
</dbReference>
<dbReference type="InterPro" id="IPR036390">
    <property type="entry name" value="WH_DNA-bd_sf"/>
</dbReference>